<comment type="caution">
    <text evidence="2">The sequence shown here is derived from an EMBL/GenBank/DDBJ whole genome shotgun (WGS) entry which is preliminary data.</text>
</comment>
<feature type="transmembrane region" description="Helical" evidence="1">
    <location>
        <begin position="69"/>
        <end position="90"/>
    </location>
</feature>
<gene>
    <name evidence="2" type="ORF">BJ987_005132</name>
</gene>
<name>A0ABS4QKK6_9NOCA</name>
<keyword evidence="1" id="KW-0472">Membrane</keyword>
<protein>
    <submittedName>
        <fullName evidence="2">Uncharacterized protein</fullName>
    </submittedName>
</protein>
<evidence type="ECO:0000313" key="3">
    <source>
        <dbReference type="Proteomes" id="UP001519325"/>
    </source>
</evidence>
<reference evidence="2 3" key="1">
    <citation type="submission" date="2021-03" db="EMBL/GenBank/DDBJ databases">
        <title>Sequencing the genomes of 1000 actinobacteria strains.</title>
        <authorList>
            <person name="Klenk H.-P."/>
        </authorList>
    </citation>
    <scope>NUCLEOTIDE SEQUENCE [LARGE SCALE GENOMIC DNA]</scope>
    <source>
        <strain evidence="2 3">DSM 45516</strain>
    </source>
</reference>
<feature type="transmembrane region" description="Helical" evidence="1">
    <location>
        <begin position="45"/>
        <end position="63"/>
    </location>
</feature>
<evidence type="ECO:0000313" key="2">
    <source>
        <dbReference type="EMBL" id="MBP2192231.1"/>
    </source>
</evidence>
<evidence type="ECO:0000256" key="1">
    <source>
        <dbReference type="SAM" id="Phobius"/>
    </source>
</evidence>
<feature type="transmembrane region" description="Helical" evidence="1">
    <location>
        <begin position="12"/>
        <end position="33"/>
    </location>
</feature>
<keyword evidence="1" id="KW-1133">Transmembrane helix</keyword>
<proteinExistence type="predicted"/>
<keyword evidence="3" id="KW-1185">Reference proteome</keyword>
<sequence length="113" mass="12431">MNKWITRWRDSALGHFTILAASFVGVLSAVGAFQAWEREQWSSMALLSVVVAICVPFMILFVVQAVGEAAVLAGIVVVYGLSLPLLLFPAGRRWRVRLLRVDRSAGRCSATVR</sequence>
<organism evidence="2 3">
    <name type="scientific">Nocardia goodfellowii</name>
    <dbReference type="NCBI Taxonomy" id="882446"/>
    <lineage>
        <taxon>Bacteria</taxon>
        <taxon>Bacillati</taxon>
        <taxon>Actinomycetota</taxon>
        <taxon>Actinomycetes</taxon>
        <taxon>Mycobacteriales</taxon>
        <taxon>Nocardiaceae</taxon>
        <taxon>Nocardia</taxon>
    </lineage>
</organism>
<dbReference type="EMBL" id="JAGGMR010000001">
    <property type="protein sequence ID" value="MBP2192231.1"/>
    <property type="molecule type" value="Genomic_DNA"/>
</dbReference>
<accession>A0ABS4QKK6</accession>
<dbReference type="RefSeq" id="WP_209894919.1">
    <property type="nucleotide sequence ID" value="NZ_JAGGMR010000001.1"/>
</dbReference>
<keyword evidence="1" id="KW-0812">Transmembrane</keyword>
<dbReference type="Proteomes" id="UP001519325">
    <property type="component" value="Unassembled WGS sequence"/>
</dbReference>